<evidence type="ECO:0000259" key="1">
    <source>
        <dbReference type="Pfam" id="PF13614"/>
    </source>
</evidence>
<reference evidence="2" key="1">
    <citation type="submission" date="2022-04" db="EMBL/GenBank/DDBJ databases">
        <title>Hymenobacter sp. isolated from the air.</title>
        <authorList>
            <person name="Won M."/>
            <person name="Lee C.-M."/>
            <person name="Woen H.-Y."/>
            <person name="Kwon S.-W."/>
        </authorList>
    </citation>
    <scope>NUCLEOTIDE SEQUENCE</scope>
    <source>
        <strain evidence="2">5420S-77</strain>
        <plasmid evidence="2">unnamed4</plasmid>
    </source>
</reference>
<keyword evidence="2" id="KW-0614">Plasmid</keyword>
<dbReference type="Pfam" id="PF13614">
    <property type="entry name" value="AAA_31"/>
    <property type="match status" value="1"/>
</dbReference>
<organism evidence="2 3">
    <name type="scientific">Hymenobacter volaticus</name>
    <dbReference type="NCBI Taxonomy" id="2932254"/>
    <lineage>
        <taxon>Bacteria</taxon>
        <taxon>Pseudomonadati</taxon>
        <taxon>Bacteroidota</taxon>
        <taxon>Cytophagia</taxon>
        <taxon>Cytophagales</taxon>
        <taxon>Hymenobacteraceae</taxon>
        <taxon>Hymenobacter</taxon>
    </lineage>
</organism>
<proteinExistence type="predicted"/>
<feature type="domain" description="AAA" evidence="1">
    <location>
        <begin position="1"/>
        <end position="172"/>
    </location>
</feature>
<evidence type="ECO:0000313" key="2">
    <source>
        <dbReference type="EMBL" id="UOQ69194.1"/>
    </source>
</evidence>
<dbReference type="InterPro" id="IPR050678">
    <property type="entry name" value="DNA_Partitioning_ATPase"/>
</dbReference>
<dbReference type="RefSeq" id="WP_245126948.1">
    <property type="nucleotide sequence ID" value="NZ_CP095065.1"/>
</dbReference>
<evidence type="ECO:0000313" key="3">
    <source>
        <dbReference type="Proteomes" id="UP000830401"/>
    </source>
</evidence>
<name>A0ABY4GE88_9BACT</name>
<dbReference type="Gene3D" id="3.40.50.300">
    <property type="entry name" value="P-loop containing nucleotide triphosphate hydrolases"/>
    <property type="match status" value="1"/>
</dbReference>
<dbReference type="InterPro" id="IPR025669">
    <property type="entry name" value="AAA_dom"/>
</dbReference>
<geneLocation type="plasmid" evidence="2 3">
    <name>unnamed4</name>
</geneLocation>
<sequence length="255" mass="28163">MHIITFANNKGGVGKTTSALSVAHTLANTGHQVVLLDCDPQANASKTFDVPADTPHIGEVLGERIQLSQALFRVSATLQLVRAERTLAQQEKIFGTQPDYVFFLREQLATLKAVDYVIIDTPPSLAALTVASLVASEAVYIPLHPEFFGNEGMTALLDMCARLQKNFNPKLRVGGIFFTEYAPTYRRALHHQVVQQLKEDPILGPLIMQTTIRENVALPESQSMRQSIYAWAPQSNGSADYKQLTEEILSTLSRK</sequence>
<protein>
    <submittedName>
        <fullName evidence="2">ParA family protein</fullName>
    </submittedName>
</protein>
<dbReference type="SUPFAM" id="SSF52540">
    <property type="entry name" value="P-loop containing nucleoside triphosphate hydrolases"/>
    <property type="match status" value="1"/>
</dbReference>
<dbReference type="Proteomes" id="UP000830401">
    <property type="component" value="Plasmid unnamed4"/>
</dbReference>
<gene>
    <name evidence="2" type="ORF">MUN86_27460</name>
</gene>
<dbReference type="PANTHER" id="PTHR13696">
    <property type="entry name" value="P-LOOP CONTAINING NUCLEOSIDE TRIPHOSPHATE HYDROLASE"/>
    <property type="match status" value="1"/>
</dbReference>
<dbReference type="CDD" id="cd02042">
    <property type="entry name" value="ParAB_family"/>
    <property type="match status" value="1"/>
</dbReference>
<dbReference type="InterPro" id="IPR027417">
    <property type="entry name" value="P-loop_NTPase"/>
</dbReference>
<accession>A0ABY4GE88</accession>
<keyword evidence="3" id="KW-1185">Reference proteome</keyword>
<dbReference type="EMBL" id="CP095065">
    <property type="protein sequence ID" value="UOQ69194.1"/>
    <property type="molecule type" value="Genomic_DNA"/>
</dbReference>
<dbReference type="PANTHER" id="PTHR13696:SF52">
    <property type="entry name" value="PARA FAMILY PROTEIN CT_582"/>
    <property type="match status" value="1"/>
</dbReference>
<dbReference type="PIRSF" id="PIRSF009320">
    <property type="entry name" value="Nuc_binding_HP_1000"/>
    <property type="match status" value="1"/>
</dbReference>